<dbReference type="Proteomes" id="UP001221898">
    <property type="component" value="Unassembled WGS sequence"/>
</dbReference>
<reference evidence="2" key="1">
    <citation type="journal article" date="2023" name="Science">
        <title>Genome structures resolve the early diversification of teleost fishes.</title>
        <authorList>
            <person name="Parey E."/>
            <person name="Louis A."/>
            <person name="Montfort J."/>
            <person name="Bouchez O."/>
            <person name="Roques C."/>
            <person name="Iampietro C."/>
            <person name="Lluch J."/>
            <person name="Castinel A."/>
            <person name="Donnadieu C."/>
            <person name="Desvignes T."/>
            <person name="Floi Bucao C."/>
            <person name="Jouanno E."/>
            <person name="Wen M."/>
            <person name="Mejri S."/>
            <person name="Dirks R."/>
            <person name="Jansen H."/>
            <person name="Henkel C."/>
            <person name="Chen W.J."/>
            <person name="Zahm M."/>
            <person name="Cabau C."/>
            <person name="Klopp C."/>
            <person name="Thompson A.W."/>
            <person name="Robinson-Rechavi M."/>
            <person name="Braasch I."/>
            <person name="Lecointre G."/>
            <person name="Bobe J."/>
            <person name="Postlethwait J.H."/>
            <person name="Berthelot C."/>
            <person name="Roest Crollius H."/>
            <person name="Guiguen Y."/>
        </authorList>
    </citation>
    <scope>NUCLEOTIDE SEQUENCE</scope>
    <source>
        <strain evidence="2">NC1722</strain>
    </source>
</reference>
<organism evidence="2 3">
    <name type="scientific">Aldrovandia affinis</name>
    <dbReference type="NCBI Taxonomy" id="143900"/>
    <lineage>
        <taxon>Eukaryota</taxon>
        <taxon>Metazoa</taxon>
        <taxon>Chordata</taxon>
        <taxon>Craniata</taxon>
        <taxon>Vertebrata</taxon>
        <taxon>Euteleostomi</taxon>
        <taxon>Actinopterygii</taxon>
        <taxon>Neopterygii</taxon>
        <taxon>Teleostei</taxon>
        <taxon>Notacanthiformes</taxon>
        <taxon>Halosauridae</taxon>
        <taxon>Aldrovandia</taxon>
    </lineage>
</organism>
<dbReference type="SUPFAM" id="SSF56672">
    <property type="entry name" value="DNA/RNA polymerases"/>
    <property type="match status" value="1"/>
</dbReference>
<protein>
    <submittedName>
        <fullName evidence="2">Uncharacterized protein</fullName>
    </submittedName>
</protein>
<dbReference type="InterPro" id="IPR043502">
    <property type="entry name" value="DNA/RNA_pol_sf"/>
</dbReference>
<dbReference type="InterPro" id="IPR050951">
    <property type="entry name" value="Retrovirus_Pol_polyprotein"/>
</dbReference>
<dbReference type="Gene3D" id="3.30.70.270">
    <property type="match status" value="1"/>
</dbReference>
<gene>
    <name evidence="2" type="ORF">AAFF_G00059190</name>
</gene>
<dbReference type="EMBL" id="JAINUG010001356">
    <property type="protein sequence ID" value="KAJ8355376.1"/>
    <property type="molecule type" value="Genomic_DNA"/>
</dbReference>
<dbReference type="PANTHER" id="PTHR37984:SF5">
    <property type="entry name" value="PROTEIN NYNRIN-LIKE"/>
    <property type="match status" value="1"/>
</dbReference>
<evidence type="ECO:0000256" key="1">
    <source>
        <dbReference type="SAM" id="MobiDB-lite"/>
    </source>
</evidence>
<dbReference type="InterPro" id="IPR043128">
    <property type="entry name" value="Rev_trsase/Diguanyl_cyclase"/>
</dbReference>
<feature type="compositionally biased region" description="Polar residues" evidence="1">
    <location>
        <begin position="502"/>
        <end position="518"/>
    </location>
</feature>
<sequence>MMRESSFREWFGEGGTKLQDPSAWLALTAANGHNIPYIGCTELDLTIGSVTLEKCGIVVVKDHCLPRIPGLLGMNVIRRCWKILFQDGEAQRGGTPLEANPLGQRVWMQALKLCGQEARFAQPEGEVGYVRITTNVKILPKQEVLLTGRVRGGPGGRPYLALVEPMLETTPWLVAKAVVSAGGGQIPVRVKNIGETSVYLRRYQKVGRLSLVQPSDVFAGNVNLSTTTPGTIEVHLQQVSFVQAPVTDDPIPVNLSGANLSTREQQQVAECLARHREVFSLDDQEYGKATTVLHNIPTGMLHLFVNVIDKSPLTSIKKFGPSYRTCWKLGLSTRAAAHGRPQSSWVQYLGHVVSEKGVTPVGEKVSAVSEWPQPKTVRELRAFLGLVGYYRRFIKDFSKLYGQTPSYLLFGWHPRLPLDVMLGTAPEQPPPQTNWVRTHHQKLSFAHQKAAEKLEVARQHQKKAHDRCSLSSPLLPGERVLLRQRGAKGGGAAMPEARPARPTNSATNAGTPASTITAPMQRIIGYPSDAPTRVDQPPMPLGDAPLRRTGRATQGQRPARYQE</sequence>
<dbReference type="PANTHER" id="PTHR37984">
    <property type="entry name" value="PROTEIN CBG26694"/>
    <property type="match status" value="1"/>
</dbReference>
<comment type="caution">
    <text evidence="2">The sequence shown here is derived from an EMBL/GenBank/DDBJ whole genome shotgun (WGS) entry which is preliminary data.</text>
</comment>
<name>A0AAD7VXS7_9TELE</name>
<proteinExistence type="predicted"/>
<keyword evidence="3" id="KW-1185">Reference proteome</keyword>
<evidence type="ECO:0000313" key="2">
    <source>
        <dbReference type="EMBL" id="KAJ8355376.1"/>
    </source>
</evidence>
<feature type="region of interest" description="Disordered" evidence="1">
    <location>
        <begin position="486"/>
        <end position="563"/>
    </location>
</feature>
<evidence type="ECO:0000313" key="3">
    <source>
        <dbReference type="Proteomes" id="UP001221898"/>
    </source>
</evidence>
<dbReference type="AlphaFoldDB" id="A0AAD7VXS7"/>
<accession>A0AAD7VXS7</accession>